<evidence type="ECO:0000259" key="1">
    <source>
        <dbReference type="Pfam" id="PF16011"/>
    </source>
</evidence>
<reference evidence="2 3" key="1">
    <citation type="submission" date="2016-09" db="EMBL/GenBank/DDBJ databases">
        <authorList>
            <person name="Capua I."/>
            <person name="De Benedictis P."/>
            <person name="Joannis T."/>
            <person name="Lombin L.H."/>
            <person name="Cattoli G."/>
        </authorList>
    </citation>
    <scope>NUCLEOTIDE SEQUENCE [LARGE SCALE GENOMIC DNA]</scope>
    <source>
        <strain evidence="2 3">GluBS11</strain>
    </source>
</reference>
<dbReference type="CDD" id="cd09620">
    <property type="entry name" value="CBM9_like_3"/>
    <property type="match status" value="1"/>
</dbReference>
<evidence type="ECO:0000313" key="3">
    <source>
        <dbReference type="Proteomes" id="UP000199315"/>
    </source>
</evidence>
<keyword evidence="3" id="KW-1185">Reference proteome</keyword>
<accession>A0A1D3TZG7</accession>
<organism evidence="2 3">
    <name type="scientific">Anaerobium acetethylicum</name>
    <dbReference type="NCBI Taxonomy" id="1619234"/>
    <lineage>
        <taxon>Bacteria</taxon>
        <taxon>Bacillati</taxon>
        <taxon>Bacillota</taxon>
        <taxon>Clostridia</taxon>
        <taxon>Lachnospirales</taxon>
        <taxon>Lachnospiraceae</taxon>
        <taxon>Anaerobium</taxon>
    </lineage>
</organism>
<dbReference type="Pfam" id="PF16011">
    <property type="entry name" value="CBM9_2"/>
    <property type="match status" value="1"/>
</dbReference>
<dbReference type="InterPro" id="IPR010502">
    <property type="entry name" value="Carb-bd_dom_fam9"/>
</dbReference>
<dbReference type="RefSeq" id="WP_091237152.1">
    <property type="nucleotide sequence ID" value="NZ_FMKA01000081.1"/>
</dbReference>
<dbReference type="GO" id="GO:0004553">
    <property type="term" value="F:hydrolase activity, hydrolyzing O-glycosyl compounds"/>
    <property type="evidence" value="ECO:0007669"/>
    <property type="project" value="InterPro"/>
</dbReference>
<dbReference type="Gene3D" id="2.60.40.1190">
    <property type="match status" value="1"/>
</dbReference>
<protein>
    <submittedName>
        <fullName evidence="2">Carbohydrate-binding family 9</fullName>
    </submittedName>
</protein>
<proteinExistence type="predicted"/>
<dbReference type="STRING" id="1619234.SAMN05421730_10812"/>
<gene>
    <name evidence="2" type="ORF">SAMN05421730_10812</name>
</gene>
<dbReference type="GO" id="GO:0030246">
    <property type="term" value="F:carbohydrate binding"/>
    <property type="evidence" value="ECO:0007669"/>
    <property type="project" value="InterPro"/>
</dbReference>
<dbReference type="EMBL" id="FMKA01000081">
    <property type="protein sequence ID" value="SCP99976.1"/>
    <property type="molecule type" value="Genomic_DNA"/>
</dbReference>
<dbReference type="SUPFAM" id="SSF49344">
    <property type="entry name" value="CBD9-like"/>
    <property type="match status" value="1"/>
</dbReference>
<evidence type="ECO:0000313" key="2">
    <source>
        <dbReference type="EMBL" id="SCP99976.1"/>
    </source>
</evidence>
<name>A0A1D3TZG7_9FIRM</name>
<dbReference type="AlphaFoldDB" id="A0A1D3TZG7"/>
<dbReference type="GO" id="GO:0016052">
    <property type="term" value="P:carbohydrate catabolic process"/>
    <property type="evidence" value="ECO:0007669"/>
    <property type="project" value="InterPro"/>
</dbReference>
<sequence length="200" mass="22667">MKYLIKSLESSDQISECPAFHVDHFNWGGSYRPASSGQLGFIRDQGFFLHMSCQENDPVCIYHHDSDPVYLDSAMEFFFSFESENSSYMNLEFNSAGALLGQFGSSRSDRVSLKSDELKMITRTCFQNADHWSVDLFIPVSLLQIYYPSVTISEGTRLKLNFYKIAEGEKNTHFASYSPIQSDAPNFHLPEFFADAAITG</sequence>
<dbReference type="OrthoDB" id="9801646at2"/>
<dbReference type="Proteomes" id="UP000199315">
    <property type="component" value="Unassembled WGS sequence"/>
</dbReference>
<feature type="domain" description="Carbohydrate-binding" evidence="1">
    <location>
        <begin position="20"/>
        <end position="194"/>
    </location>
</feature>